<evidence type="ECO:0000313" key="3">
    <source>
        <dbReference type="EMBL" id="KAF5189423.1"/>
    </source>
</evidence>
<proteinExistence type="predicted"/>
<feature type="domain" description="F-box" evidence="1">
    <location>
        <begin position="7"/>
        <end position="43"/>
    </location>
</feature>
<dbReference type="InterPro" id="IPR001810">
    <property type="entry name" value="F-box_dom"/>
</dbReference>
<dbReference type="InterPro" id="IPR036047">
    <property type="entry name" value="F-box-like_dom_sf"/>
</dbReference>
<dbReference type="Proteomes" id="UP000554482">
    <property type="component" value="Unassembled WGS sequence"/>
</dbReference>
<sequence length="125" mass="13718">MAERGLELLPSALLASIMSELDISSICSIATTCKTLNSCASQILSFLTNFHLLDVAPSVDLLRPLLPPNPYLRSLKVDCKRLNDLSINYLVRPSLHELCLHNCDGFTGDLLSAIGNQCKDLRFVS</sequence>
<dbReference type="EMBL" id="JABWDY010025492">
    <property type="protein sequence ID" value="KAF5189423.1"/>
    <property type="molecule type" value="Genomic_DNA"/>
</dbReference>
<evidence type="ECO:0000259" key="2">
    <source>
        <dbReference type="Pfam" id="PF25372"/>
    </source>
</evidence>
<dbReference type="AlphaFoldDB" id="A0A7J6VX64"/>
<evidence type="ECO:0000313" key="4">
    <source>
        <dbReference type="Proteomes" id="UP000554482"/>
    </source>
</evidence>
<evidence type="ECO:0000259" key="1">
    <source>
        <dbReference type="Pfam" id="PF12937"/>
    </source>
</evidence>
<dbReference type="InterPro" id="IPR032675">
    <property type="entry name" value="LRR_dom_sf"/>
</dbReference>
<organism evidence="3 4">
    <name type="scientific">Thalictrum thalictroides</name>
    <name type="common">Rue-anemone</name>
    <name type="synonym">Anemone thalictroides</name>
    <dbReference type="NCBI Taxonomy" id="46969"/>
    <lineage>
        <taxon>Eukaryota</taxon>
        <taxon>Viridiplantae</taxon>
        <taxon>Streptophyta</taxon>
        <taxon>Embryophyta</taxon>
        <taxon>Tracheophyta</taxon>
        <taxon>Spermatophyta</taxon>
        <taxon>Magnoliopsida</taxon>
        <taxon>Ranunculales</taxon>
        <taxon>Ranunculaceae</taxon>
        <taxon>Thalictroideae</taxon>
        <taxon>Thalictrum</taxon>
    </lineage>
</organism>
<comment type="caution">
    <text evidence="3">The sequence shown here is derived from an EMBL/GenBank/DDBJ whole genome shotgun (WGS) entry which is preliminary data.</text>
</comment>
<name>A0A7J6VX64_THATH</name>
<accession>A0A7J6VX64</accession>
<dbReference type="SUPFAM" id="SSF81383">
    <property type="entry name" value="F-box domain"/>
    <property type="match status" value="1"/>
</dbReference>
<keyword evidence="4" id="KW-1185">Reference proteome</keyword>
<dbReference type="Pfam" id="PF12937">
    <property type="entry name" value="F-box-like"/>
    <property type="match status" value="1"/>
</dbReference>
<dbReference type="OrthoDB" id="2585512at2759"/>
<gene>
    <name evidence="3" type="ORF">FRX31_020991</name>
</gene>
<dbReference type="InterPro" id="IPR057207">
    <property type="entry name" value="FBXL15_LRR"/>
</dbReference>
<dbReference type="Pfam" id="PF25372">
    <property type="entry name" value="DUF7885"/>
    <property type="match status" value="1"/>
</dbReference>
<feature type="domain" description="F-box/LRR-repeat protein 15-like leucin rich repeat" evidence="2">
    <location>
        <begin position="52"/>
        <end position="124"/>
    </location>
</feature>
<dbReference type="Gene3D" id="3.80.10.10">
    <property type="entry name" value="Ribonuclease Inhibitor"/>
    <property type="match status" value="1"/>
</dbReference>
<reference evidence="3 4" key="1">
    <citation type="submission" date="2020-06" db="EMBL/GenBank/DDBJ databases">
        <title>Transcriptomic and genomic resources for Thalictrum thalictroides and T. hernandezii: Facilitating candidate gene discovery in an emerging model plant lineage.</title>
        <authorList>
            <person name="Arias T."/>
            <person name="Riano-Pachon D.M."/>
            <person name="Di Stilio V.S."/>
        </authorList>
    </citation>
    <scope>NUCLEOTIDE SEQUENCE [LARGE SCALE GENOMIC DNA]</scope>
    <source>
        <strain evidence="4">cv. WT478/WT964</strain>
        <tissue evidence="3">Leaves</tissue>
    </source>
</reference>
<protein>
    <submittedName>
        <fullName evidence="3">F-box/LRR-repeat protein</fullName>
    </submittedName>
</protein>